<evidence type="ECO:0000313" key="2">
    <source>
        <dbReference type="EMBL" id="VEU39169.1"/>
    </source>
</evidence>
<feature type="region of interest" description="Disordered" evidence="1">
    <location>
        <begin position="164"/>
        <end position="184"/>
    </location>
</feature>
<name>A0A448ZAX6_9STRA</name>
<reference evidence="2 3" key="1">
    <citation type="submission" date="2019-01" db="EMBL/GenBank/DDBJ databases">
        <authorList>
            <person name="Ferrante I. M."/>
        </authorList>
    </citation>
    <scope>NUCLEOTIDE SEQUENCE [LARGE SCALE GENOMIC DNA]</scope>
    <source>
        <strain evidence="2 3">B856</strain>
    </source>
</reference>
<feature type="region of interest" description="Disordered" evidence="1">
    <location>
        <begin position="247"/>
        <end position="271"/>
    </location>
</feature>
<gene>
    <name evidence="2" type="ORF">PSNMU_V1.4_AUG-EV-PASAV3_0060110</name>
</gene>
<keyword evidence="3" id="KW-1185">Reference proteome</keyword>
<feature type="compositionally biased region" description="Polar residues" evidence="1">
    <location>
        <begin position="252"/>
        <end position="271"/>
    </location>
</feature>
<dbReference type="OrthoDB" id="10665694at2759"/>
<sequence length="271" mass="31246">MTRCCLDPRSLLKTEKKQKYTETHTNDKELDIEPFSSLQLCDEYRDGLPEETRRIHMNHLRNITDRLLREQLALSTCEDHSYPNEIKFCNKGRSRSWTVQSRSQHDSKDGRESIQTLEPWVESSIAKSVDDKHQQSDSITENATLCTAFELLSTISCGNMCDRKKSMKTTPPKKNPPKKYDDDLKVVGPLIPREISFENRGAFRNGMPREELVIKAKRKKFLKKLLDRSGSIDRSTKVKKVRVYVDPPKRTGGNNSVGNSTVTWPTVRNEF</sequence>
<evidence type="ECO:0000313" key="3">
    <source>
        <dbReference type="Proteomes" id="UP000291116"/>
    </source>
</evidence>
<organism evidence="2 3">
    <name type="scientific">Pseudo-nitzschia multistriata</name>
    <dbReference type="NCBI Taxonomy" id="183589"/>
    <lineage>
        <taxon>Eukaryota</taxon>
        <taxon>Sar</taxon>
        <taxon>Stramenopiles</taxon>
        <taxon>Ochrophyta</taxon>
        <taxon>Bacillariophyta</taxon>
        <taxon>Bacillariophyceae</taxon>
        <taxon>Bacillariophycidae</taxon>
        <taxon>Bacillariales</taxon>
        <taxon>Bacillariaceae</taxon>
        <taxon>Pseudo-nitzschia</taxon>
    </lineage>
</organism>
<accession>A0A448ZAX6</accession>
<protein>
    <submittedName>
        <fullName evidence="2">Uncharacterized protein</fullName>
    </submittedName>
</protein>
<dbReference type="Proteomes" id="UP000291116">
    <property type="component" value="Unassembled WGS sequence"/>
</dbReference>
<dbReference type="AlphaFoldDB" id="A0A448ZAX6"/>
<evidence type="ECO:0000256" key="1">
    <source>
        <dbReference type="SAM" id="MobiDB-lite"/>
    </source>
</evidence>
<dbReference type="EMBL" id="CAACVS010000208">
    <property type="protein sequence ID" value="VEU39169.1"/>
    <property type="molecule type" value="Genomic_DNA"/>
</dbReference>
<proteinExistence type="predicted"/>